<keyword evidence="1" id="KW-0732">Signal</keyword>
<evidence type="ECO:0000256" key="1">
    <source>
        <dbReference type="SAM" id="SignalP"/>
    </source>
</evidence>
<feature type="signal peptide" evidence="1">
    <location>
        <begin position="1"/>
        <end position="31"/>
    </location>
</feature>
<feature type="chain" id="PRO_5036779975" description="Sel1 repeat family protein" evidence="1">
    <location>
        <begin position="32"/>
        <end position="238"/>
    </location>
</feature>
<dbReference type="EMBL" id="BMYJ01000002">
    <property type="protein sequence ID" value="GHC48610.1"/>
    <property type="molecule type" value="Genomic_DNA"/>
</dbReference>
<proteinExistence type="predicted"/>
<evidence type="ECO:0000313" key="2">
    <source>
        <dbReference type="EMBL" id="GHC48610.1"/>
    </source>
</evidence>
<keyword evidence="3" id="KW-1185">Reference proteome</keyword>
<name>A0A918WJH5_9RHOB</name>
<dbReference type="RefSeq" id="WP_189410358.1">
    <property type="nucleotide sequence ID" value="NZ_BMYJ01000002.1"/>
</dbReference>
<protein>
    <recommendedName>
        <fullName evidence="4">Sel1 repeat family protein</fullName>
    </recommendedName>
</protein>
<reference evidence="2" key="2">
    <citation type="submission" date="2020-09" db="EMBL/GenBank/DDBJ databases">
        <authorList>
            <person name="Sun Q."/>
            <person name="Kim S."/>
        </authorList>
    </citation>
    <scope>NUCLEOTIDE SEQUENCE</scope>
    <source>
        <strain evidence="2">KCTC 23310</strain>
    </source>
</reference>
<accession>A0A918WJH5</accession>
<dbReference type="Proteomes" id="UP000638981">
    <property type="component" value="Unassembled WGS sequence"/>
</dbReference>
<dbReference type="AlphaFoldDB" id="A0A918WJH5"/>
<comment type="caution">
    <text evidence="2">The sequence shown here is derived from an EMBL/GenBank/DDBJ whole genome shotgun (WGS) entry which is preliminary data.</text>
</comment>
<reference evidence="2" key="1">
    <citation type="journal article" date="2014" name="Int. J. Syst. Evol. Microbiol.">
        <title>Complete genome sequence of Corynebacterium casei LMG S-19264T (=DSM 44701T), isolated from a smear-ripened cheese.</title>
        <authorList>
            <consortium name="US DOE Joint Genome Institute (JGI-PGF)"/>
            <person name="Walter F."/>
            <person name="Albersmeier A."/>
            <person name="Kalinowski J."/>
            <person name="Ruckert C."/>
        </authorList>
    </citation>
    <scope>NUCLEOTIDE SEQUENCE</scope>
    <source>
        <strain evidence="2">KCTC 23310</strain>
    </source>
</reference>
<evidence type="ECO:0008006" key="4">
    <source>
        <dbReference type="Google" id="ProtNLM"/>
    </source>
</evidence>
<sequence>MLKLNALSAKFLVVSTLLLLQIATSSNSVIAEETAETELEYVNGFCDYLNKTERTENYYFYLFNSPGLNDACQTWTKDSSNEHLRKHILGLIDMYFSPIDLKFCERAYNNFLAAIKIDNTLAKDFYYIGGLEFECKDLNPPRREATDSAIKNVTIAIDMSKDQPKSIYHFYRSYLYFSLAQGNKYGEKLTLDSLRRAKSDLMIYLHLTENSKIKRDIDNRAGVEDIVADMERILQEYD</sequence>
<evidence type="ECO:0000313" key="3">
    <source>
        <dbReference type="Proteomes" id="UP000638981"/>
    </source>
</evidence>
<gene>
    <name evidence="2" type="ORF">GCM10007315_08290</name>
</gene>
<organism evidence="2 3">
    <name type="scientific">Neogemmobacter tilapiae</name>
    <dbReference type="NCBI Taxonomy" id="875041"/>
    <lineage>
        <taxon>Bacteria</taxon>
        <taxon>Pseudomonadati</taxon>
        <taxon>Pseudomonadota</taxon>
        <taxon>Alphaproteobacteria</taxon>
        <taxon>Rhodobacterales</taxon>
        <taxon>Paracoccaceae</taxon>
        <taxon>Neogemmobacter</taxon>
    </lineage>
</organism>